<dbReference type="Proteomes" id="UP000558488">
    <property type="component" value="Unassembled WGS sequence"/>
</dbReference>
<keyword evidence="3" id="KW-1185">Reference proteome</keyword>
<evidence type="ECO:0000313" key="3">
    <source>
        <dbReference type="Proteomes" id="UP000558488"/>
    </source>
</evidence>
<sequence length="125" mass="14199">MIQWNHMVASFKMAPNDRLLPDTHTFEQSSPTLYQGWFLSECSKSHFQSAVSSVLAPLTHSLIIQPAGSPWRSPCDEQRRPPTKSHVNEPSWMWFPQPREISASFMRGPGPEPSGKVIFGFLVKF</sequence>
<dbReference type="AlphaFoldDB" id="A0A7J7TK10"/>
<dbReference type="EMBL" id="JACAGB010000028">
    <property type="protein sequence ID" value="KAF6301124.1"/>
    <property type="molecule type" value="Genomic_DNA"/>
</dbReference>
<comment type="caution">
    <text evidence="2">The sequence shown here is derived from an EMBL/GenBank/DDBJ whole genome shotgun (WGS) entry which is preliminary data.</text>
</comment>
<organism evidence="2 3">
    <name type="scientific">Pipistrellus kuhlii</name>
    <name type="common">Kuhl's pipistrelle</name>
    <dbReference type="NCBI Taxonomy" id="59472"/>
    <lineage>
        <taxon>Eukaryota</taxon>
        <taxon>Metazoa</taxon>
        <taxon>Chordata</taxon>
        <taxon>Craniata</taxon>
        <taxon>Vertebrata</taxon>
        <taxon>Euteleostomi</taxon>
        <taxon>Mammalia</taxon>
        <taxon>Eutheria</taxon>
        <taxon>Laurasiatheria</taxon>
        <taxon>Chiroptera</taxon>
        <taxon>Yangochiroptera</taxon>
        <taxon>Vespertilionidae</taxon>
        <taxon>Pipistrellus</taxon>
    </lineage>
</organism>
<gene>
    <name evidence="2" type="ORF">mPipKuh1_009356</name>
</gene>
<proteinExistence type="predicted"/>
<evidence type="ECO:0000256" key="1">
    <source>
        <dbReference type="SAM" id="MobiDB-lite"/>
    </source>
</evidence>
<name>A0A7J7TK10_PIPKU</name>
<accession>A0A7J7TK10</accession>
<feature type="region of interest" description="Disordered" evidence="1">
    <location>
        <begin position="69"/>
        <end position="89"/>
    </location>
</feature>
<protein>
    <submittedName>
        <fullName evidence="2">Uncharacterized protein</fullName>
    </submittedName>
</protein>
<reference evidence="2 3" key="1">
    <citation type="journal article" date="2020" name="Nature">
        <title>Six reference-quality genomes reveal evolution of bat adaptations.</title>
        <authorList>
            <person name="Jebb D."/>
            <person name="Huang Z."/>
            <person name="Pippel M."/>
            <person name="Hughes G.M."/>
            <person name="Lavrichenko K."/>
            <person name="Devanna P."/>
            <person name="Winkler S."/>
            <person name="Jermiin L.S."/>
            <person name="Skirmuntt E.C."/>
            <person name="Katzourakis A."/>
            <person name="Burkitt-Gray L."/>
            <person name="Ray D.A."/>
            <person name="Sullivan K.A.M."/>
            <person name="Roscito J.G."/>
            <person name="Kirilenko B.M."/>
            <person name="Davalos L.M."/>
            <person name="Corthals A.P."/>
            <person name="Power M.L."/>
            <person name="Jones G."/>
            <person name="Ransome R.D."/>
            <person name="Dechmann D.K.N."/>
            <person name="Locatelli A.G."/>
            <person name="Puechmaille S.J."/>
            <person name="Fedrigo O."/>
            <person name="Jarvis E.D."/>
            <person name="Hiller M."/>
            <person name="Vernes S.C."/>
            <person name="Myers E.W."/>
            <person name="Teeling E.C."/>
        </authorList>
    </citation>
    <scope>NUCLEOTIDE SEQUENCE [LARGE SCALE GENOMIC DNA]</scope>
    <source>
        <strain evidence="2">MPipKuh1</strain>
        <tissue evidence="2">Flight muscle</tissue>
    </source>
</reference>
<evidence type="ECO:0000313" key="2">
    <source>
        <dbReference type="EMBL" id="KAF6301124.1"/>
    </source>
</evidence>